<keyword evidence="3" id="KW-1185">Reference proteome</keyword>
<dbReference type="AlphaFoldDB" id="A0AA41UAZ0"/>
<dbReference type="InterPro" id="IPR052956">
    <property type="entry name" value="Mesenchyme-surface_protein"/>
</dbReference>
<gene>
    <name evidence="2" type="ORF">L1785_19770</name>
</gene>
<dbReference type="Proteomes" id="UP001165405">
    <property type="component" value="Unassembled WGS sequence"/>
</dbReference>
<comment type="caution">
    <text evidence="2">The sequence shown here is derived from an EMBL/GenBank/DDBJ whole genome shotgun (WGS) entry which is preliminary data.</text>
</comment>
<evidence type="ECO:0000259" key="1">
    <source>
        <dbReference type="Pfam" id="PF22494"/>
    </source>
</evidence>
<proteinExistence type="predicted"/>
<feature type="domain" description="Choice-of-anchor I" evidence="1">
    <location>
        <begin position="2"/>
        <end position="125"/>
    </location>
</feature>
<organism evidence="2 3">
    <name type="scientific">Antribacter soli</name>
    <dbReference type="NCBI Taxonomy" id="2910976"/>
    <lineage>
        <taxon>Bacteria</taxon>
        <taxon>Bacillati</taxon>
        <taxon>Actinomycetota</taxon>
        <taxon>Actinomycetes</taxon>
        <taxon>Micrococcales</taxon>
        <taxon>Promicromonosporaceae</taxon>
        <taxon>Antribacter</taxon>
    </lineage>
</organism>
<dbReference type="PANTHER" id="PTHR46928">
    <property type="entry name" value="MESENCHYME-SPECIFIC CELL SURFACE GLYCOPROTEIN"/>
    <property type="match status" value="1"/>
</dbReference>
<evidence type="ECO:0000313" key="2">
    <source>
        <dbReference type="EMBL" id="MCF4123212.1"/>
    </source>
</evidence>
<evidence type="ECO:0000313" key="3">
    <source>
        <dbReference type="Proteomes" id="UP001165405"/>
    </source>
</evidence>
<dbReference type="RefSeq" id="WP_236091025.1">
    <property type="nucleotide sequence ID" value="NZ_JAKGSG010000056.1"/>
</dbReference>
<protein>
    <recommendedName>
        <fullName evidence="1">Choice-of-anchor I domain-containing protein</fullName>
    </recommendedName>
</protein>
<dbReference type="InterPro" id="IPR055188">
    <property type="entry name" value="Choice_anch_I"/>
</dbReference>
<accession>A0AA41UAZ0</accession>
<reference evidence="2" key="1">
    <citation type="submission" date="2022-01" db="EMBL/GenBank/DDBJ databases">
        <title>Antribacter sp. nov., isolated from Guizhou of China.</title>
        <authorList>
            <person name="Chengliang C."/>
            <person name="Ya Z."/>
        </authorList>
    </citation>
    <scope>NUCLEOTIDE SEQUENCE</scope>
    <source>
        <strain evidence="2">KLBMP 9083</strain>
    </source>
</reference>
<dbReference type="EMBL" id="JAKGSG010000056">
    <property type="protein sequence ID" value="MCF4123212.1"/>
    <property type="molecule type" value="Genomic_DNA"/>
</dbReference>
<name>A0AA41UAZ0_9MICO</name>
<sequence>MNPLGAKDFSVAGIDPSDKDGVAAIREVPVQGLYMPDRLNAYTVRGETYLVSANEGDAREWGSYVEPVRLKDLGKKGLAPVCADSPAAALRGDADLGRLNVTTASGLSDDGTCYEELYVRGGRAAAARSLSWRCLRSGTR</sequence>
<dbReference type="PANTHER" id="PTHR46928:SF1">
    <property type="entry name" value="MESENCHYME-SPECIFIC CELL SURFACE GLYCOPROTEIN"/>
    <property type="match status" value="1"/>
</dbReference>
<dbReference type="Pfam" id="PF22494">
    <property type="entry name" value="choice_anch_I"/>
    <property type="match status" value="1"/>
</dbReference>